<dbReference type="Proteomes" id="UP001608902">
    <property type="component" value="Unassembled WGS sequence"/>
</dbReference>
<organism evidence="1 2">
    <name type="scientific">Gnathostoma spinigerum</name>
    <dbReference type="NCBI Taxonomy" id="75299"/>
    <lineage>
        <taxon>Eukaryota</taxon>
        <taxon>Metazoa</taxon>
        <taxon>Ecdysozoa</taxon>
        <taxon>Nematoda</taxon>
        <taxon>Chromadorea</taxon>
        <taxon>Rhabditida</taxon>
        <taxon>Spirurina</taxon>
        <taxon>Gnathostomatomorpha</taxon>
        <taxon>Gnathostomatoidea</taxon>
        <taxon>Gnathostomatidae</taxon>
        <taxon>Gnathostoma</taxon>
    </lineage>
</organism>
<dbReference type="EMBL" id="JBGFUD010002776">
    <property type="protein sequence ID" value="MFH4977993.1"/>
    <property type="molecule type" value="Genomic_DNA"/>
</dbReference>
<dbReference type="AlphaFoldDB" id="A0ABD6ED96"/>
<reference evidence="1 2" key="1">
    <citation type="submission" date="2024-08" db="EMBL/GenBank/DDBJ databases">
        <title>Gnathostoma spinigerum genome.</title>
        <authorList>
            <person name="Gonzalez-Bertolin B."/>
            <person name="Monzon S."/>
            <person name="Zaballos A."/>
            <person name="Jimenez P."/>
            <person name="Dekumyoy P."/>
            <person name="Varona S."/>
            <person name="Cuesta I."/>
            <person name="Sumanam S."/>
            <person name="Adisakwattana P."/>
            <person name="Gasser R.B."/>
            <person name="Hernandez-Gonzalez A."/>
            <person name="Young N.D."/>
            <person name="Perteguer M.J."/>
        </authorList>
    </citation>
    <scope>NUCLEOTIDE SEQUENCE [LARGE SCALE GENOMIC DNA]</scope>
    <source>
        <strain evidence="1">AL3</strain>
        <tissue evidence="1">Liver</tissue>
    </source>
</reference>
<gene>
    <name evidence="1" type="ORF">AB6A40_004702</name>
</gene>
<proteinExistence type="predicted"/>
<evidence type="ECO:0000313" key="2">
    <source>
        <dbReference type="Proteomes" id="UP001608902"/>
    </source>
</evidence>
<sequence>MNRSFLSRRCIIFLYADAWLTGSRRPKLRCGLNFKPLPYEHEITVTDAIQTLVVLKVSGSCSMRRGNVEGVM</sequence>
<protein>
    <submittedName>
        <fullName evidence="1">Uncharacterized protein</fullName>
    </submittedName>
</protein>
<comment type="caution">
    <text evidence="1">The sequence shown here is derived from an EMBL/GenBank/DDBJ whole genome shotgun (WGS) entry which is preliminary data.</text>
</comment>
<evidence type="ECO:0000313" key="1">
    <source>
        <dbReference type="EMBL" id="MFH4977993.1"/>
    </source>
</evidence>
<name>A0ABD6ED96_9BILA</name>
<keyword evidence="2" id="KW-1185">Reference proteome</keyword>
<accession>A0ABD6ED96</accession>